<keyword evidence="2" id="KW-1185">Reference proteome</keyword>
<proteinExistence type="predicted"/>
<dbReference type="EMBL" id="LXQA010991244">
    <property type="protein sequence ID" value="MCI80245.1"/>
    <property type="molecule type" value="Genomic_DNA"/>
</dbReference>
<evidence type="ECO:0000313" key="1">
    <source>
        <dbReference type="EMBL" id="MCI80245.1"/>
    </source>
</evidence>
<name>A0A392UZV3_9FABA</name>
<feature type="non-terminal residue" evidence="1">
    <location>
        <position position="21"/>
    </location>
</feature>
<comment type="caution">
    <text evidence="1">The sequence shown here is derived from an EMBL/GenBank/DDBJ whole genome shotgun (WGS) entry which is preliminary data.</text>
</comment>
<organism evidence="1 2">
    <name type="scientific">Trifolium medium</name>
    <dbReference type="NCBI Taxonomy" id="97028"/>
    <lineage>
        <taxon>Eukaryota</taxon>
        <taxon>Viridiplantae</taxon>
        <taxon>Streptophyta</taxon>
        <taxon>Embryophyta</taxon>
        <taxon>Tracheophyta</taxon>
        <taxon>Spermatophyta</taxon>
        <taxon>Magnoliopsida</taxon>
        <taxon>eudicotyledons</taxon>
        <taxon>Gunneridae</taxon>
        <taxon>Pentapetalae</taxon>
        <taxon>rosids</taxon>
        <taxon>fabids</taxon>
        <taxon>Fabales</taxon>
        <taxon>Fabaceae</taxon>
        <taxon>Papilionoideae</taxon>
        <taxon>50 kb inversion clade</taxon>
        <taxon>NPAAA clade</taxon>
        <taxon>Hologalegina</taxon>
        <taxon>IRL clade</taxon>
        <taxon>Trifolieae</taxon>
        <taxon>Trifolium</taxon>
    </lineage>
</organism>
<sequence>MKYTNAKDEVMTINADLEGAQ</sequence>
<dbReference type="Proteomes" id="UP000265520">
    <property type="component" value="Unassembled WGS sequence"/>
</dbReference>
<evidence type="ECO:0000313" key="2">
    <source>
        <dbReference type="Proteomes" id="UP000265520"/>
    </source>
</evidence>
<accession>A0A392UZV3</accession>
<reference evidence="1 2" key="1">
    <citation type="journal article" date="2018" name="Front. Plant Sci.">
        <title>Red Clover (Trifolium pratense) and Zigzag Clover (T. medium) - A Picture of Genomic Similarities and Differences.</title>
        <authorList>
            <person name="Dluhosova J."/>
            <person name="Istvanek J."/>
            <person name="Nedelnik J."/>
            <person name="Repkova J."/>
        </authorList>
    </citation>
    <scope>NUCLEOTIDE SEQUENCE [LARGE SCALE GENOMIC DNA]</scope>
    <source>
        <strain evidence="2">cv. 10/8</strain>
        <tissue evidence="1">Leaf</tissue>
    </source>
</reference>
<protein>
    <submittedName>
        <fullName evidence="1">Uncharacterized protein</fullName>
    </submittedName>
</protein>
<dbReference type="AlphaFoldDB" id="A0A392UZV3"/>